<keyword evidence="2" id="KW-1185">Reference proteome</keyword>
<sequence>MNTEVWLNKVPIKVFNYKEILDVDAKTLKSVTFDFEVRSEEYHTITTLLYDRTFDVNIPSRQRSFQGEIYNYSTSITNLYEKNQVGIFHLELREIK</sequence>
<proteinExistence type="predicted"/>
<evidence type="ECO:0008006" key="3">
    <source>
        <dbReference type="Google" id="ProtNLM"/>
    </source>
</evidence>
<dbReference type="EMBL" id="CP020814">
    <property type="protein sequence ID" value="ARK30474.1"/>
    <property type="molecule type" value="Genomic_DNA"/>
</dbReference>
<dbReference type="Pfam" id="PF11514">
    <property type="entry name" value="DUF3219"/>
    <property type="match status" value="1"/>
</dbReference>
<dbReference type="AlphaFoldDB" id="A0A1X9MCV3"/>
<gene>
    <name evidence="1" type="ORF">BkAM31D_11900</name>
</gene>
<dbReference type="RefSeq" id="WP_066151214.1">
    <property type="nucleotide sequence ID" value="NZ_CP020814.1"/>
</dbReference>
<evidence type="ECO:0000313" key="1">
    <source>
        <dbReference type="EMBL" id="ARK30474.1"/>
    </source>
</evidence>
<dbReference type="KEGG" id="bkw:BkAM31D_11900"/>
<protein>
    <recommendedName>
        <fullName evidence="3">DUF3219 domain-containing protein</fullName>
    </recommendedName>
</protein>
<dbReference type="STRING" id="199441.BkAM31D_11900"/>
<name>A0A1X9MCV3_9BACI</name>
<dbReference type="Proteomes" id="UP000193006">
    <property type="component" value="Chromosome"/>
</dbReference>
<dbReference type="Gene3D" id="2.40.30.80">
    <property type="entry name" value="YkvR-like"/>
    <property type="match status" value="1"/>
</dbReference>
<reference evidence="1 2" key="1">
    <citation type="submission" date="2017-04" db="EMBL/GenBank/DDBJ databases">
        <title>Bacillus krulwichiae AM31D Genome sequencing and assembly.</title>
        <authorList>
            <person name="Krulwich T.A."/>
            <person name="Anastor L."/>
            <person name="Ehrlich R."/>
            <person name="Ehrlich G.D."/>
            <person name="Janto B."/>
        </authorList>
    </citation>
    <scope>NUCLEOTIDE SEQUENCE [LARGE SCALE GENOMIC DNA]</scope>
    <source>
        <strain evidence="1 2">AM31D</strain>
    </source>
</reference>
<dbReference type="InterPro" id="IPR023105">
    <property type="entry name" value="YkvR-like_sf"/>
</dbReference>
<organism evidence="1 2">
    <name type="scientific">Halalkalibacter krulwichiae</name>
    <dbReference type="NCBI Taxonomy" id="199441"/>
    <lineage>
        <taxon>Bacteria</taxon>
        <taxon>Bacillati</taxon>
        <taxon>Bacillota</taxon>
        <taxon>Bacilli</taxon>
        <taxon>Bacillales</taxon>
        <taxon>Bacillaceae</taxon>
        <taxon>Halalkalibacter</taxon>
    </lineage>
</organism>
<evidence type="ECO:0000313" key="2">
    <source>
        <dbReference type="Proteomes" id="UP000193006"/>
    </source>
</evidence>
<dbReference type="InterPro" id="IPR021596">
    <property type="entry name" value="DUF3219"/>
</dbReference>
<dbReference type="SUPFAM" id="SSF159173">
    <property type="entry name" value="YkvR-like"/>
    <property type="match status" value="1"/>
</dbReference>
<accession>A0A1X9MCV3</accession>